<feature type="region of interest" description="Disordered" evidence="1">
    <location>
        <begin position="1"/>
        <end position="29"/>
    </location>
</feature>
<accession>A0AAV7NHU8</accession>
<sequence>MVDTRPTASFQRTRSQQQETDMDRVAVRGKKSESLKKAVQQWEVGRDWLGRALGLMRHHAYTLLGSNMECNGM</sequence>
<keyword evidence="3" id="KW-1185">Reference proteome</keyword>
<reference evidence="2" key="1">
    <citation type="journal article" date="2022" name="bioRxiv">
        <title>Sequencing and chromosome-scale assembly of the giantPleurodeles waltlgenome.</title>
        <authorList>
            <person name="Brown T."/>
            <person name="Elewa A."/>
            <person name="Iarovenko S."/>
            <person name="Subramanian E."/>
            <person name="Araus A.J."/>
            <person name="Petzold A."/>
            <person name="Susuki M."/>
            <person name="Suzuki K.-i.T."/>
            <person name="Hayashi T."/>
            <person name="Toyoda A."/>
            <person name="Oliveira C."/>
            <person name="Osipova E."/>
            <person name="Leigh N.D."/>
            <person name="Simon A."/>
            <person name="Yun M.H."/>
        </authorList>
    </citation>
    <scope>NUCLEOTIDE SEQUENCE</scope>
    <source>
        <strain evidence="2">20211129_DDA</strain>
        <tissue evidence="2">Liver</tissue>
    </source>
</reference>
<dbReference type="Proteomes" id="UP001066276">
    <property type="component" value="Chromosome 8"/>
</dbReference>
<gene>
    <name evidence="2" type="ORF">NDU88_001029</name>
</gene>
<evidence type="ECO:0000313" key="2">
    <source>
        <dbReference type="EMBL" id="KAJ1112768.1"/>
    </source>
</evidence>
<proteinExistence type="predicted"/>
<evidence type="ECO:0000256" key="1">
    <source>
        <dbReference type="SAM" id="MobiDB-lite"/>
    </source>
</evidence>
<feature type="compositionally biased region" description="Polar residues" evidence="1">
    <location>
        <begin position="1"/>
        <end position="19"/>
    </location>
</feature>
<name>A0AAV7NHU8_PLEWA</name>
<protein>
    <submittedName>
        <fullName evidence="2">Uncharacterized protein</fullName>
    </submittedName>
</protein>
<evidence type="ECO:0000313" key="3">
    <source>
        <dbReference type="Proteomes" id="UP001066276"/>
    </source>
</evidence>
<dbReference type="AlphaFoldDB" id="A0AAV7NHU8"/>
<organism evidence="2 3">
    <name type="scientific">Pleurodeles waltl</name>
    <name type="common">Iberian ribbed newt</name>
    <dbReference type="NCBI Taxonomy" id="8319"/>
    <lineage>
        <taxon>Eukaryota</taxon>
        <taxon>Metazoa</taxon>
        <taxon>Chordata</taxon>
        <taxon>Craniata</taxon>
        <taxon>Vertebrata</taxon>
        <taxon>Euteleostomi</taxon>
        <taxon>Amphibia</taxon>
        <taxon>Batrachia</taxon>
        <taxon>Caudata</taxon>
        <taxon>Salamandroidea</taxon>
        <taxon>Salamandridae</taxon>
        <taxon>Pleurodelinae</taxon>
        <taxon>Pleurodeles</taxon>
    </lineage>
</organism>
<comment type="caution">
    <text evidence="2">The sequence shown here is derived from an EMBL/GenBank/DDBJ whole genome shotgun (WGS) entry which is preliminary data.</text>
</comment>
<dbReference type="EMBL" id="JANPWB010000012">
    <property type="protein sequence ID" value="KAJ1112768.1"/>
    <property type="molecule type" value="Genomic_DNA"/>
</dbReference>